<name>A0A814KKE8_9BILA</name>
<feature type="signal peptide" evidence="1">
    <location>
        <begin position="1"/>
        <end position="22"/>
    </location>
</feature>
<comment type="caution">
    <text evidence="2">The sequence shown here is derived from an EMBL/GenBank/DDBJ whole genome shotgun (WGS) entry which is preliminary data.</text>
</comment>
<dbReference type="Proteomes" id="UP000663879">
    <property type="component" value="Unassembled WGS sequence"/>
</dbReference>
<organism evidence="2 3">
    <name type="scientific">Brachionus calyciflorus</name>
    <dbReference type="NCBI Taxonomy" id="104777"/>
    <lineage>
        <taxon>Eukaryota</taxon>
        <taxon>Metazoa</taxon>
        <taxon>Spiralia</taxon>
        <taxon>Gnathifera</taxon>
        <taxon>Rotifera</taxon>
        <taxon>Eurotatoria</taxon>
        <taxon>Monogononta</taxon>
        <taxon>Pseudotrocha</taxon>
        <taxon>Ploima</taxon>
        <taxon>Brachionidae</taxon>
        <taxon>Brachionus</taxon>
    </lineage>
</organism>
<dbReference type="AlphaFoldDB" id="A0A814KKE8"/>
<accession>A0A814KKE8</accession>
<gene>
    <name evidence="2" type="ORF">OXX778_LOCUS18872</name>
</gene>
<sequence length="462" mass="52513">MKYSNFILIISLIFYLIAPSRQEDNFDNNVEFPKDETYGSCETPNEIAYNEKRDQLNSQDIASTELYGLLTHKVSHFKSTCFTHSDSNRVYQFELHDHVYIELKLKEKSENADLYATITDTSCQIEYQCVSLSNEESSIVYLGSGNYNLIINGILHEEFHYNGYSKEIQYVLSFKAYKEAAFKGSYSNPILLDQDINFIFNSKKTLENNFNQNSYYTKLDCSGKISPSIVYSFEIPKETELLLDIKLYSKSNKLDTVLGIADSSNNNNNLNIENWCNDDSDKIGGLSSYLNGILAHGKYRLIASGYDNETYGQFILDFKSNLYKIGSIGPIVLDNSIKKKFNGSLTHNKNEFKCNCCIGKERIRDYIVIPLTVTQGKTMSGFIKVYGANKKNKLDTFIEIRDEYLESYLESGNHCNDDSSIVGGLSSFLNVLLTSGDYKLVIGSLESKRLANFTLEFNILSV</sequence>
<keyword evidence="1" id="KW-0732">Signal</keyword>
<evidence type="ECO:0000256" key="1">
    <source>
        <dbReference type="SAM" id="SignalP"/>
    </source>
</evidence>
<reference evidence="2" key="1">
    <citation type="submission" date="2021-02" db="EMBL/GenBank/DDBJ databases">
        <authorList>
            <person name="Nowell W R."/>
        </authorList>
    </citation>
    <scope>NUCLEOTIDE SEQUENCE</scope>
    <source>
        <strain evidence="2">Ploen Becks lab</strain>
    </source>
</reference>
<protein>
    <submittedName>
        <fullName evidence="2">Uncharacterized protein</fullName>
    </submittedName>
</protein>
<evidence type="ECO:0000313" key="3">
    <source>
        <dbReference type="Proteomes" id="UP000663879"/>
    </source>
</evidence>
<proteinExistence type="predicted"/>
<feature type="chain" id="PRO_5032952974" evidence="1">
    <location>
        <begin position="23"/>
        <end position="462"/>
    </location>
</feature>
<dbReference type="EMBL" id="CAJNOC010005426">
    <property type="protein sequence ID" value="CAF1052021.1"/>
    <property type="molecule type" value="Genomic_DNA"/>
</dbReference>
<evidence type="ECO:0000313" key="2">
    <source>
        <dbReference type="EMBL" id="CAF1052021.1"/>
    </source>
</evidence>
<dbReference type="OrthoDB" id="10213688at2759"/>
<keyword evidence="3" id="KW-1185">Reference proteome</keyword>